<evidence type="ECO:0000313" key="2">
    <source>
        <dbReference type="EMBL" id="QDU22547.1"/>
    </source>
</evidence>
<evidence type="ECO:0008006" key="4">
    <source>
        <dbReference type="Google" id="ProtNLM"/>
    </source>
</evidence>
<keyword evidence="3" id="KW-1185">Reference proteome</keyword>
<dbReference type="AlphaFoldDB" id="A0A517XYF2"/>
<name>A0A517XYF2_9BACT</name>
<protein>
    <recommendedName>
        <fullName evidence="4">YHS domain-containing protein</fullName>
    </recommendedName>
</protein>
<accession>A0A517XYF2</accession>
<evidence type="ECO:0000256" key="1">
    <source>
        <dbReference type="SAM" id="SignalP"/>
    </source>
</evidence>
<dbReference type="OrthoDB" id="9815497at2"/>
<keyword evidence="1" id="KW-0732">Signal</keyword>
<dbReference type="EMBL" id="CP036273">
    <property type="protein sequence ID" value="QDU22547.1"/>
    <property type="molecule type" value="Genomic_DNA"/>
</dbReference>
<evidence type="ECO:0000313" key="3">
    <source>
        <dbReference type="Proteomes" id="UP000319576"/>
    </source>
</evidence>
<organism evidence="2 3">
    <name type="scientific">Urbifossiella limnaea</name>
    <dbReference type="NCBI Taxonomy" id="2528023"/>
    <lineage>
        <taxon>Bacteria</taxon>
        <taxon>Pseudomonadati</taxon>
        <taxon>Planctomycetota</taxon>
        <taxon>Planctomycetia</taxon>
        <taxon>Gemmatales</taxon>
        <taxon>Gemmataceae</taxon>
        <taxon>Urbifossiella</taxon>
    </lineage>
</organism>
<proteinExistence type="predicted"/>
<dbReference type="Proteomes" id="UP000319576">
    <property type="component" value="Chromosome"/>
</dbReference>
<sequence precursor="true">MRRLVLPFLFAAFAVVAPSGVAQDKAKAQKFCPVMTQDEIDPQASESVMFMGVKVYLCCDTCVSRWKRDPAAYADPKLIPGLAGKQLPPRDIQQAYCPVYPDKRVSSKDPSTTYQGVKVYFWNELAKKRFEGDPARYAKAELLPQLPKK</sequence>
<gene>
    <name evidence="2" type="ORF">ETAA1_45300</name>
</gene>
<reference evidence="2 3" key="1">
    <citation type="submission" date="2019-02" db="EMBL/GenBank/DDBJ databases">
        <title>Deep-cultivation of Planctomycetes and their phenomic and genomic characterization uncovers novel biology.</title>
        <authorList>
            <person name="Wiegand S."/>
            <person name="Jogler M."/>
            <person name="Boedeker C."/>
            <person name="Pinto D."/>
            <person name="Vollmers J."/>
            <person name="Rivas-Marin E."/>
            <person name="Kohn T."/>
            <person name="Peeters S.H."/>
            <person name="Heuer A."/>
            <person name="Rast P."/>
            <person name="Oberbeckmann S."/>
            <person name="Bunk B."/>
            <person name="Jeske O."/>
            <person name="Meyerdierks A."/>
            <person name="Storesund J.E."/>
            <person name="Kallscheuer N."/>
            <person name="Luecker S."/>
            <person name="Lage O.M."/>
            <person name="Pohl T."/>
            <person name="Merkel B.J."/>
            <person name="Hornburger P."/>
            <person name="Mueller R.-W."/>
            <person name="Bruemmer F."/>
            <person name="Labrenz M."/>
            <person name="Spormann A.M."/>
            <person name="Op den Camp H."/>
            <person name="Overmann J."/>
            <person name="Amann R."/>
            <person name="Jetten M.S.M."/>
            <person name="Mascher T."/>
            <person name="Medema M.H."/>
            <person name="Devos D.P."/>
            <person name="Kaster A.-K."/>
            <person name="Ovreas L."/>
            <person name="Rohde M."/>
            <person name="Galperin M.Y."/>
            <person name="Jogler C."/>
        </authorList>
    </citation>
    <scope>NUCLEOTIDE SEQUENCE [LARGE SCALE GENOMIC DNA]</scope>
    <source>
        <strain evidence="2 3">ETA_A1</strain>
    </source>
</reference>
<feature type="signal peptide" evidence="1">
    <location>
        <begin position="1"/>
        <end position="22"/>
    </location>
</feature>
<dbReference type="KEGG" id="uli:ETAA1_45300"/>
<feature type="chain" id="PRO_5022083207" description="YHS domain-containing protein" evidence="1">
    <location>
        <begin position="23"/>
        <end position="149"/>
    </location>
</feature>
<dbReference type="RefSeq" id="WP_145242371.1">
    <property type="nucleotide sequence ID" value="NZ_CP036273.1"/>
</dbReference>